<reference evidence="2" key="1">
    <citation type="journal article" date="2013" name="Nat. Commun.">
        <title>Whole-genome sequencing of Oryza brachyantha reveals mechanisms underlying Oryza genome evolution.</title>
        <authorList>
            <person name="Chen J."/>
            <person name="Huang Q."/>
            <person name="Gao D."/>
            <person name="Wang J."/>
            <person name="Lang Y."/>
            <person name="Liu T."/>
            <person name="Li B."/>
            <person name="Bai Z."/>
            <person name="Luis Goicoechea J."/>
            <person name="Liang C."/>
            <person name="Chen C."/>
            <person name="Zhang W."/>
            <person name="Sun S."/>
            <person name="Liao Y."/>
            <person name="Zhang X."/>
            <person name="Yang L."/>
            <person name="Song C."/>
            <person name="Wang M."/>
            <person name="Shi J."/>
            <person name="Liu G."/>
            <person name="Liu J."/>
            <person name="Zhou H."/>
            <person name="Zhou W."/>
            <person name="Yu Q."/>
            <person name="An N."/>
            <person name="Chen Y."/>
            <person name="Cai Q."/>
            <person name="Wang B."/>
            <person name="Liu B."/>
            <person name="Min J."/>
            <person name="Huang Y."/>
            <person name="Wu H."/>
            <person name="Li Z."/>
            <person name="Zhang Y."/>
            <person name="Yin Y."/>
            <person name="Song W."/>
            <person name="Jiang J."/>
            <person name="Jackson S.A."/>
            <person name="Wing R.A."/>
            <person name="Wang J."/>
            <person name="Chen M."/>
        </authorList>
    </citation>
    <scope>NUCLEOTIDE SEQUENCE [LARGE SCALE GENOMIC DNA]</scope>
    <source>
        <strain evidence="2">cv. IRGC 101232</strain>
    </source>
</reference>
<evidence type="ECO:0000256" key="1">
    <source>
        <dbReference type="SAM" id="MobiDB-lite"/>
    </source>
</evidence>
<feature type="region of interest" description="Disordered" evidence="1">
    <location>
        <begin position="92"/>
        <end position="115"/>
    </location>
</feature>
<protein>
    <submittedName>
        <fullName evidence="2">Uncharacterized protein</fullName>
    </submittedName>
</protein>
<sequence>MEQHPVPLQFCLATASVILSFGHVTEQSFTGTILFWLSTNWYVSKSQPVMFIAAYPRMKDFPGASHDMLYTLTFDFMEMTWEKATSIYAGDRENEQRMSSKSGCLKQWEDPMPKG</sequence>
<organism evidence="2">
    <name type="scientific">Oryza brachyantha</name>
    <name type="common">malo sina</name>
    <dbReference type="NCBI Taxonomy" id="4533"/>
    <lineage>
        <taxon>Eukaryota</taxon>
        <taxon>Viridiplantae</taxon>
        <taxon>Streptophyta</taxon>
        <taxon>Embryophyta</taxon>
        <taxon>Tracheophyta</taxon>
        <taxon>Spermatophyta</taxon>
        <taxon>Magnoliopsida</taxon>
        <taxon>Liliopsida</taxon>
        <taxon>Poales</taxon>
        <taxon>Poaceae</taxon>
        <taxon>BOP clade</taxon>
        <taxon>Oryzoideae</taxon>
        <taxon>Oryzeae</taxon>
        <taxon>Oryzinae</taxon>
        <taxon>Oryza</taxon>
    </lineage>
</organism>
<dbReference type="HOGENOM" id="CLU_2112655_0_0_1"/>
<dbReference type="Gramene" id="OB04G15640.1">
    <property type="protein sequence ID" value="OB04G15640.1"/>
    <property type="gene ID" value="OB04G15640"/>
</dbReference>
<evidence type="ECO:0000313" key="2">
    <source>
        <dbReference type="EnsemblPlants" id="OB04G15640.1"/>
    </source>
</evidence>
<dbReference type="Proteomes" id="UP000006038">
    <property type="component" value="Chromosome 4"/>
</dbReference>
<name>J3LWN9_ORYBR</name>
<accession>J3LWN9</accession>
<reference evidence="2" key="2">
    <citation type="submission" date="2013-04" db="UniProtKB">
        <authorList>
            <consortium name="EnsemblPlants"/>
        </authorList>
    </citation>
    <scope>IDENTIFICATION</scope>
</reference>
<proteinExistence type="predicted"/>
<keyword evidence="3" id="KW-1185">Reference proteome</keyword>
<dbReference type="EnsemblPlants" id="OB04G15640.1">
    <property type="protein sequence ID" value="OB04G15640.1"/>
    <property type="gene ID" value="OB04G15640"/>
</dbReference>
<evidence type="ECO:0000313" key="3">
    <source>
        <dbReference type="Proteomes" id="UP000006038"/>
    </source>
</evidence>
<dbReference type="AlphaFoldDB" id="J3LWN9"/>